<comment type="similarity">
    <text evidence="1">Belongs to the peptidase C40 family.</text>
</comment>
<evidence type="ECO:0000256" key="1">
    <source>
        <dbReference type="ARBA" id="ARBA00007074"/>
    </source>
</evidence>
<evidence type="ECO:0000256" key="2">
    <source>
        <dbReference type="ARBA" id="ARBA00022670"/>
    </source>
</evidence>
<dbReference type="PANTHER" id="PTHR47053">
    <property type="entry name" value="MUREIN DD-ENDOPEPTIDASE MEPH-RELATED"/>
    <property type="match status" value="1"/>
</dbReference>
<dbReference type="EMBL" id="BAAAPY010000004">
    <property type="protein sequence ID" value="GAA2076747.1"/>
    <property type="molecule type" value="Genomic_DNA"/>
</dbReference>
<proteinExistence type="inferred from homology"/>
<dbReference type="InterPro" id="IPR051202">
    <property type="entry name" value="Peptidase_C40"/>
</dbReference>
<dbReference type="PANTHER" id="PTHR47053:SF1">
    <property type="entry name" value="MUREIN DD-ENDOPEPTIDASE MEPH-RELATED"/>
    <property type="match status" value="1"/>
</dbReference>
<evidence type="ECO:0000256" key="3">
    <source>
        <dbReference type="ARBA" id="ARBA00022801"/>
    </source>
</evidence>
<name>A0ABP5HJS4_9ACTN</name>
<dbReference type="Proteomes" id="UP001501480">
    <property type="component" value="Unassembled WGS sequence"/>
</dbReference>
<organism evidence="7 8">
    <name type="scientific">Aeromicrobium halocynthiae</name>
    <dbReference type="NCBI Taxonomy" id="560557"/>
    <lineage>
        <taxon>Bacteria</taxon>
        <taxon>Bacillati</taxon>
        <taxon>Actinomycetota</taxon>
        <taxon>Actinomycetes</taxon>
        <taxon>Propionibacteriales</taxon>
        <taxon>Nocardioidaceae</taxon>
        <taxon>Aeromicrobium</taxon>
    </lineage>
</organism>
<sequence>MRPTRRALACAAVLIVSLLGPVAVAAPANALTEGEKTRVLAIAKDLKGTPYRYGGTSPRSGFDCSGFTQYVFKKAKAGNLKRTAGDQMRQGKSIRKNRKRKGDLVFFLNGGKAYHVGIYHSKGRIWHSPRTGQSVKLEKIWSSNYVVRRIP</sequence>
<dbReference type="RefSeq" id="WP_344326561.1">
    <property type="nucleotide sequence ID" value="NZ_BAAAPY010000004.1"/>
</dbReference>
<accession>A0ABP5HJS4</accession>
<evidence type="ECO:0000256" key="4">
    <source>
        <dbReference type="ARBA" id="ARBA00022807"/>
    </source>
</evidence>
<evidence type="ECO:0000256" key="5">
    <source>
        <dbReference type="SAM" id="SignalP"/>
    </source>
</evidence>
<dbReference type="Pfam" id="PF00877">
    <property type="entry name" value="NLPC_P60"/>
    <property type="match status" value="1"/>
</dbReference>
<feature type="signal peptide" evidence="5">
    <location>
        <begin position="1"/>
        <end position="25"/>
    </location>
</feature>
<keyword evidence="3" id="KW-0378">Hydrolase</keyword>
<protein>
    <submittedName>
        <fullName evidence="7">C40 family peptidase</fullName>
    </submittedName>
</protein>
<keyword evidence="5" id="KW-0732">Signal</keyword>
<gene>
    <name evidence="7" type="ORF">GCM10009821_15200</name>
</gene>
<comment type="caution">
    <text evidence="7">The sequence shown here is derived from an EMBL/GenBank/DDBJ whole genome shotgun (WGS) entry which is preliminary data.</text>
</comment>
<dbReference type="Gene3D" id="3.90.1720.10">
    <property type="entry name" value="endopeptidase domain like (from Nostoc punctiforme)"/>
    <property type="match status" value="1"/>
</dbReference>
<feature type="domain" description="NlpC/P60" evidence="6">
    <location>
        <begin position="33"/>
        <end position="151"/>
    </location>
</feature>
<dbReference type="PROSITE" id="PS51935">
    <property type="entry name" value="NLPC_P60"/>
    <property type="match status" value="1"/>
</dbReference>
<evidence type="ECO:0000313" key="7">
    <source>
        <dbReference type="EMBL" id="GAA2076747.1"/>
    </source>
</evidence>
<dbReference type="InterPro" id="IPR038765">
    <property type="entry name" value="Papain-like_cys_pep_sf"/>
</dbReference>
<dbReference type="SUPFAM" id="SSF54001">
    <property type="entry name" value="Cysteine proteinases"/>
    <property type="match status" value="1"/>
</dbReference>
<reference evidence="8" key="1">
    <citation type="journal article" date="2019" name="Int. J. Syst. Evol. Microbiol.">
        <title>The Global Catalogue of Microorganisms (GCM) 10K type strain sequencing project: providing services to taxonomists for standard genome sequencing and annotation.</title>
        <authorList>
            <consortium name="The Broad Institute Genomics Platform"/>
            <consortium name="The Broad Institute Genome Sequencing Center for Infectious Disease"/>
            <person name="Wu L."/>
            <person name="Ma J."/>
        </authorList>
    </citation>
    <scope>NUCLEOTIDE SEQUENCE [LARGE SCALE GENOMIC DNA]</scope>
    <source>
        <strain evidence="8">JCM 15749</strain>
    </source>
</reference>
<feature type="chain" id="PRO_5046886908" evidence="5">
    <location>
        <begin position="26"/>
        <end position="151"/>
    </location>
</feature>
<dbReference type="InterPro" id="IPR000064">
    <property type="entry name" value="NLP_P60_dom"/>
</dbReference>
<keyword evidence="4" id="KW-0788">Thiol protease</keyword>
<keyword evidence="2" id="KW-0645">Protease</keyword>
<keyword evidence="8" id="KW-1185">Reference proteome</keyword>
<evidence type="ECO:0000313" key="8">
    <source>
        <dbReference type="Proteomes" id="UP001501480"/>
    </source>
</evidence>
<evidence type="ECO:0000259" key="6">
    <source>
        <dbReference type="PROSITE" id="PS51935"/>
    </source>
</evidence>